<keyword evidence="1" id="KW-0472">Membrane</keyword>
<gene>
    <name evidence="2" type="ORF">M438DRAFT_212412</name>
</gene>
<dbReference type="EMBL" id="KL584982">
    <property type="protein sequence ID" value="KEQ84365.1"/>
    <property type="molecule type" value="Genomic_DNA"/>
</dbReference>
<name>A0A074XFT1_AURPU</name>
<reference evidence="2 3" key="1">
    <citation type="journal article" date="2014" name="BMC Genomics">
        <title>Genome sequencing of four Aureobasidium pullulans varieties: biotechnological potential, stress tolerance, and description of new species.</title>
        <authorList>
            <person name="Gostin Ar C."/>
            <person name="Ohm R.A."/>
            <person name="Kogej T."/>
            <person name="Sonjak S."/>
            <person name="Turk M."/>
            <person name="Zajc J."/>
            <person name="Zalar P."/>
            <person name="Grube M."/>
            <person name="Sun H."/>
            <person name="Han J."/>
            <person name="Sharma A."/>
            <person name="Chiniquy J."/>
            <person name="Ngan C.Y."/>
            <person name="Lipzen A."/>
            <person name="Barry K."/>
            <person name="Grigoriev I.V."/>
            <person name="Gunde-Cimerman N."/>
        </authorList>
    </citation>
    <scope>NUCLEOTIDE SEQUENCE [LARGE SCALE GENOMIC DNA]</scope>
    <source>
        <strain evidence="2 3">EXF-150</strain>
    </source>
</reference>
<dbReference type="RefSeq" id="XP_029760552.1">
    <property type="nucleotide sequence ID" value="XM_029899421.1"/>
</dbReference>
<dbReference type="HOGENOM" id="CLU_1366004_0_0_1"/>
<sequence>MCFSSLARRETGLRCISLDPDLSSYSPSEDHIIKENAKVTKGGSGNLEIVQIPESVVPGHLHQCIRVSLEVSFYFCRFVCWCEVAHEGGTGTGKEPATLCCRYPGYKGKRERQLFGEINKGKGHSFRFCAFFMLRAVSHAGQGATLGMSGRVTRIISFIACLFEFFLWVVTLHQIDPRAVSLGISHMQSRTRDGFEHGTT</sequence>
<organism evidence="2 3">
    <name type="scientific">Aureobasidium pullulans EXF-150</name>
    <dbReference type="NCBI Taxonomy" id="1043002"/>
    <lineage>
        <taxon>Eukaryota</taxon>
        <taxon>Fungi</taxon>
        <taxon>Dikarya</taxon>
        <taxon>Ascomycota</taxon>
        <taxon>Pezizomycotina</taxon>
        <taxon>Dothideomycetes</taxon>
        <taxon>Dothideomycetidae</taxon>
        <taxon>Dothideales</taxon>
        <taxon>Saccotheciaceae</taxon>
        <taxon>Aureobasidium</taxon>
    </lineage>
</organism>
<keyword evidence="1" id="KW-0812">Transmembrane</keyword>
<keyword evidence="3" id="KW-1185">Reference proteome</keyword>
<dbReference type="AlphaFoldDB" id="A0A074XFT1"/>
<accession>A0A074XFT1</accession>
<protein>
    <submittedName>
        <fullName evidence="2">Uncharacterized protein</fullName>
    </submittedName>
</protein>
<dbReference type="GeneID" id="40741727"/>
<keyword evidence="1" id="KW-1133">Transmembrane helix</keyword>
<feature type="transmembrane region" description="Helical" evidence="1">
    <location>
        <begin position="155"/>
        <end position="175"/>
    </location>
</feature>
<evidence type="ECO:0000313" key="3">
    <source>
        <dbReference type="Proteomes" id="UP000030706"/>
    </source>
</evidence>
<evidence type="ECO:0000256" key="1">
    <source>
        <dbReference type="SAM" id="Phobius"/>
    </source>
</evidence>
<proteinExistence type="predicted"/>
<dbReference type="Proteomes" id="UP000030706">
    <property type="component" value="Unassembled WGS sequence"/>
</dbReference>
<evidence type="ECO:0000313" key="2">
    <source>
        <dbReference type="EMBL" id="KEQ84365.1"/>
    </source>
</evidence>